<dbReference type="GO" id="GO:0003677">
    <property type="term" value="F:DNA binding"/>
    <property type="evidence" value="ECO:0007669"/>
    <property type="project" value="UniProtKB-UniRule"/>
</dbReference>
<dbReference type="EMBL" id="RHHQ01000015">
    <property type="protein sequence ID" value="RNB85158.1"/>
    <property type="molecule type" value="Genomic_DNA"/>
</dbReference>
<evidence type="ECO:0000259" key="3">
    <source>
        <dbReference type="PROSITE" id="PS50977"/>
    </source>
</evidence>
<feature type="domain" description="HTH tetR-type" evidence="3">
    <location>
        <begin position="7"/>
        <end position="67"/>
    </location>
</feature>
<protein>
    <submittedName>
        <fullName evidence="4">TetR/AcrR family transcriptional regulator</fullName>
    </submittedName>
</protein>
<dbReference type="Proteomes" id="UP000271031">
    <property type="component" value="Unassembled WGS sequence"/>
</dbReference>
<keyword evidence="5" id="KW-1185">Reference proteome</keyword>
<dbReference type="Gene3D" id="1.10.357.10">
    <property type="entry name" value="Tetracycline Repressor, domain 2"/>
    <property type="match status" value="1"/>
</dbReference>
<dbReference type="PRINTS" id="PR00455">
    <property type="entry name" value="HTHTETR"/>
</dbReference>
<name>A0A3M8DAZ5_9BACL</name>
<dbReference type="SUPFAM" id="SSF46689">
    <property type="entry name" value="Homeodomain-like"/>
    <property type="match status" value="1"/>
</dbReference>
<evidence type="ECO:0000256" key="2">
    <source>
        <dbReference type="PROSITE-ProRule" id="PRU00335"/>
    </source>
</evidence>
<accession>A0A3M8DAZ5</accession>
<organism evidence="4 5">
    <name type="scientific">Brevibacillus fluminis</name>
    <dbReference type="NCBI Taxonomy" id="511487"/>
    <lineage>
        <taxon>Bacteria</taxon>
        <taxon>Bacillati</taxon>
        <taxon>Bacillota</taxon>
        <taxon>Bacilli</taxon>
        <taxon>Bacillales</taxon>
        <taxon>Paenibacillaceae</taxon>
        <taxon>Brevibacillus</taxon>
    </lineage>
</organism>
<feature type="DNA-binding region" description="H-T-H motif" evidence="2">
    <location>
        <begin position="30"/>
        <end position="49"/>
    </location>
</feature>
<sequence length="199" mass="23154">MSEGQVVNRRQMLKDAAIELISQHGYDRTSIKEIAKRCDVTVGVIYHYFSSKEELFDEALRGYCSEWESIIPMVKQLPLEDGLVFIASRLIDKWRKQQNFMVILVGECVKNPAVHEIFSRMLVEAREALGKYVEMKMETKELSRANTQIILNIFVSHFLTSFIHKEQLQIPIVPELNEEFIRSSVRTMLDGWRGQVETE</sequence>
<dbReference type="Pfam" id="PF00440">
    <property type="entry name" value="TetR_N"/>
    <property type="match status" value="1"/>
</dbReference>
<dbReference type="PANTHER" id="PTHR43479:SF11">
    <property type="entry name" value="ACREF_ENVCD OPERON REPRESSOR-RELATED"/>
    <property type="match status" value="1"/>
</dbReference>
<evidence type="ECO:0000256" key="1">
    <source>
        <dbReference type="ARBA" id="ARBA00023125"/>
    </source>
</evidence>
<dbReference type="PROSITE" id="PS50977">
    <property type="entry name" value="HTH_TETR_2"/>
    <property type="match status" value="1"/>
</dbReference>
<reference evidence="4 5" key="1">
    <citation type="submission" date="2018-10" db="EMBL/GenBank/DDBJ databases">
        <title>Phylogenomics of Brevibacillus.</title>
        <authorList>
            <person name="Dunlap C."/>
        </authorList>
    </citation>
    <scope>NUCLEOTIDE SEQUENCE [LARGE SCALE GENOMIC DNA]</scope>
    <source>
        <strain evidence="4 5">JCM 15716</strain>
    </source>
</reference>
<dbReference type="InterPro" id="IPR001647">
    <property type="entry name" value="HTH_TetR"/>
</dbReference>
<proteinExistence type="predicted"/>
<gene>
    <name evidence="4" type="ORF">EDM56_19825</name>
</gene>
<evidence type="ECO:0000313" key="4">
    <source>
        <dbReference type="EMBL" id="RNB85158.1"/>
    </source>
</evidence>
<dbReference type="InterPro" id="IPR023772">
    <property type="entry name" value="DNA-bd_HTH_TetR-type_CS"/>
</dbReference>
<comment type="caution">
    <text evidence="4">The sequence shown here is derived from an EMBL/GenBank/DDBJ whole genome shotgun (WGS) entry which is preliminary data.</text>
</comment>
<dbReference type="AlphaFoldDB" id="A0A3M8DAZ5"/>
<dbReference type="InterPro" id="IPR009057">
    <property type="entry name" value="Homeodomain-like_sf"/>
</dbReference>
<dbReference type="InterPro" id="IPR050624">
    <property type="entry name" value="HTH-type_Tx_Regulator"/>
</dbReference>
<keyword evidence="1 2" id="KW-0238">DNA-binding</keyword>
<dbReference type="PROSITE" id="PS01081">
    <property type="entry name" value="HTH_TETR_1"/>
    <property type="match status" value="1"/>
</dbReference>
<evidence type="ECO:0000313" key="5">
    <source>
        <dbReference type="Proteomes" id="UP000271031"/>
    </source>
</evidence>
<dbReference type="PANTHER" id="PTHR43479">
    <property type="entry name" value="ACREF/ENVCD OPERON REPRESSOR-RELATED"/>
    <property type="match status" value="1"/>
</dbReference>